<dbReference type="InterPro" id="IPR009057">
    <property type="entry name" value="Homeodomain-like_sf"/>
</dbReference>
<dbReference type="EMBL" id="LT559118">
    <property type="protein sequence ID" value="SBO94024.1"/>
    <property type="molecule type" value="Genomic_DNA"/>
</dbReference>
<organism evidence="6">
    <name type="scientific">Nonomuraea gerenzanensis</name>
    <dbReference type="NCBI Taxonomy" id="93944"/>
    <lineage>
        <taxon>Bacteria</taxon>
        <taxon>Bacillati</taxon>
        <taxon>Actinomycetota</taxon>
        <taxon>Actinomycetes</taxon>
        <taxon>Streptosporangiales</taxon>
        <taxon>Streptosporangiaceae</taxon>
        <taxon>Nonomuraea</taxon>
    </lineage>
</organism>
<dbReference type="PANTHER" id="PTHR30055">
    <property type="entry name" value="HTH-TYPE TRANSCRIPTIONAL REGULATOR RUTR"/>
    <property type="match status" value="1"/>
</dbReference>
<dbReference type="Gene3D" id="1.10.357.10">
    <property type="entry name" value="Tetracycline Repressor, domain 2"/>
    <property type="match status" value="1"/>
</dbReference>
<sequence length="237" mass="25654">MVGMSSTKTGRAGSVRAARRVTRGGAERARDTREAILDAAERLFAEQGVGEVSNRQIGQAAGQANNFAVGYHFGTKADLVRAIVRRHTAVTEERRLRMLAEIGEPDDPRAWIACLVRPATGQLDALGVPSWRARCLAQFDTVPALRQIVVDESVAAPSMGRTLEGMFRLLPDLPEEVHRERADMSRLLVVHTLAERERALHEGGPAARTGWEATAVGLIDALAGLWLAPVTVRALPG</sequence>
<name>A0A1M4E5H3_9ACTN</name>
<evidence type="ECO:0000256" key="2">
    <source>
        <dbReference type="ARBA" id="ARBA00023125"/>
    </source>
</evidence>
<evidence type="ECO:0000256" key="3">
    <source>
        <dbReference type="ARBA" id="ARBA00023163"/>
    </source>
</evidence>
<dbReference type="InterPro" id="IPR050109">
    <property type="entry name" value="HTH-type_TetR-like_transc_reg"/>
</dbReference>
<reference evidence="6" key="1">
    <citation type="submission" date="2016-04" db="EMBL/GenBank/DDBJ databases">
        <authorList>
            <person name="Evans L.H."/>
            <person name="Alamgir A."/>
            <person name="Owens N."/>
            <person name="Weber N.D."/>
            <person name="Virtaneva K."/>
            <person name="Barbian K."/>
            <person name="Babar A."/>
            <person name="Rosenke K."/>
        </authorList>
    </citation>
    <scope>NUCLEOTIDE SEQUENCE</scope>
    <source>
        <strain evidence="6">Nono1</strain>
    </source>
</reference>
<accession>A0A1M4E5H3</accession>
<dbReference type="GO" id="GO:0003700">
    <property type="term" value="F:DNA-binding transcription factor activity"/>
    <property type="evidence" value="ECO:0007669"/>
    <property type="project" value="TreeGrafter"/>
</dbReference>
<gene>
    <name evidence="6" type="ORF">BN4615_P3540</name>
</gene>
<protein>
    <submittedName>
        <fullName evidence="6">Transcriptional regulator, TetR family</fullName>
    </submittedName>
</protein>
<dbReference type="InterPro" id="IPR001647">
    <property type="entry name" value="HTH_TetR"/>
</dbReference>
<dbReference type="AlphaFoldDB" id="A0A1M4E5H3"/>
<dbReference type="GO" id="GO:0000976">
    <property type="term" value="F:transcription cis-regulatory region binding"/>
    <property type="evidence" value="ECO:0007669"/>
    <property type="project" value="TreeGrafter"/>
</dbReference>
<dbReference type="Pfam" id="PF00440">
    <property type="entry name" value="TetR_N"/>
    <property type="match status" value="1"/>
</dbReference>
<feature type="region of interest" description="Disordered" evidence="4">
    <location>
        <begin position="1"/>
        <end position="29"/>
    </location>
</feature>
<dbReference type="PANTHER" id="PTHR30055:SF234">
    <property type="entry name" value="HTH-TYPE TRANSCRIPTIONAL REGULATOR BETI"/>
    <property type="match status" value="1"/>
</dbReference>
<keyword evidence="2" id="KW-0238">DNA-binding</keyword>
<keyword evidence="3" id="KW-0804">Transcription</keyword>
<keyword evidence="1" id="KW-0805">Transcription regulation</keyword>
<evidence type="ECO:0000256" key="4">
    <source>
        <dbReference type="SAM" id="MobiDB-lite"/>
    </source>
</evidence>
<dbReference type="SUPFAM" id="SSF46689">
    <property type="entry name" value="Homeodomain-like"/>
    <property type="match status" value="1"/>
</dbReference>
<evidence type="ECO:0000259" key="5">
    <source>
        <dbReference type="Pfam" id="PF00440"/>
    </source>
</evidence>
<proteinExistence type="predicted"/>
<evidence type="ECO:0000256" key="1">
    <source>
        <dbReference type="ARBA" id="ARBA00023015"/>
    </source>
</evidence>
<evidence type="ECO:0000313" key="6">
    <source>
        <dbReference type="EMBL" id="SBO94024.1"/>
    </source>
</evidence>
<feature type="domain" description="HTH tetR-type" evidence="5">
    <location>
        <begin position="36"/>
        <end position="83"/>
    </location>
</feature>